<accession>A0ABQ4EZ76</accession>
<organism evidence="2 3">
    <name type="scientific">Plantactinospora mayteni</name>
    <dbReference type="NCBI Taxonomy" id="566021"/>
    <lineage>
        <taxon>Bacteria</taxon>
        <taxon>Bacillati</taxon>
        <taxon>Actinomycetota</taxon>
        <taxon>Actinomycetes</taxon>
        <taxon>Micromonosporales</taxon>
        <taxon>Micromonosporaceae</taxon>
        <taxon>Plantactinospora</taxon>
    </lineage>
</organism>
<name>A0ABQ4EZ76_9ACTN</name>
<keyword evidence="3" id="KW-1185">Reference proteome</keyword>
<gene>
    <name evidence="2" type="ORF">Pma05_65380</name>
</gene>
<evidence type="ECO:0000313" key="2">
    <source>
        <dbReference type="EMBL" id="GIG99965.1"/>
    </source>
</evidence>
<dbReference type="EMBL" id="BONX01000049">
    <property type="protein sequence ID" value="GIG99965.1"/>
    <property type="molecule type" value="Genomic_DNA"/>
</dbReference>
<reference evidence="2 3" key="1">
    <citation type="submission" date="2021-01" db="EMBL/GenBank/DDBJ databases">
        <title>Whole genome shotgun sequence of Plantactinospora mayteni NBRC 109088.</title>
        <authorList>
            <person name="Komaki H."/>
            <person name="Tamura T."/>
        </authorList>
    </citation>
    <scope>NUCLEOTIDE SEQUENCE [LARGE SCALE GENOMIC DNA]</scope>
    <source>
        <strain evidence="2 3">NBRC 109088</strain>
    </source>
</reference>
<proteinExistence type="predicted"/>
<sequence length="251" mass="27238">MLDYYLIRPPDRDDGNPPPALVTHPDGISDEATTDRTSPAGILVEEFELGADCSAVRLDSIGWLPGDSHWHGAAAFSRAMRTDADLGGRVCGVSRQEVEAVYRRLGGGELPDEETLRGYFDDGTPLPNSAPLWLGTGQPTAGFHQTRVYRILFTAGLAPDGLAKLLATWEMTVDHDLADPRTRVVGTARRRVGDDAFGWDLRRIGAGAAWCLDVTADLASPRDDTIEPMLRELTTAARLAGLIPVTIERFS</sequence>
<evidence type="ECO:0000313" key="3">
    <source>
        <dbReference type="Proteomes" id="UP000621500"/>
    </source>
</evidence>
<dbReference type="Proteomes" id="UP000621500">
    <property type="component" value="Unassembled WGS sequence"/>
</dbReference>
<protein>
    <submittedName>
        <fullName evidence="2">Uncharacterized protein</fullName>
    </submittedName>
</protein>
<feature type="region of interest" description="Disordered" evidence="1">
    <location>
        <begin position="8"/>
        <end position="35"/>
    </location>
</feature>
<comment type="caution">
    <text evidence="2">The sequence shown here is derived from an EMBL/GenBank/DDBJ whole genome shotgun (WGS) entry which is preliminary data.</text>
</comment>
<evidence type="ECO:0000256" key="1">
    <source>
        <dbReference type="SAM" id="MobiDB-lite"/>
    </source>
</evidence>